<evidence type="ECO:0000313" key="2">
    <source>
        <dbReference type="EMBL" id="KAK4176557.1"/>
    </source>
</evidence>
<evidence type="ECO:0000256" key="1">
    <source>
        <dbReference type="SAM" id="MobiDB-lite"/>
    </source>
</evidence>
<organism evidence="2 3">
    <name type="scientific">Triangularia setosa</name>
    <dbReference type="NCBI Taxonomy" id="2587417"/>
    <lineage>
        <taxon>Eukaryota</taxon>
        <taxon>Fungi</taxon>
        <taxon>Dikarya</taxon>
        <taxon>Ascomycota</taxon>
        <taxon>Pezizomycotina</taxon>
        <taxon>Sordariomycetes</taxon>
        <taxon>Sordariomycetidae</taxon>
        <taxon>Sordariales</taxon>
        <taxon>Podosporaceae</taxon>
        <taxon>Triangularia</taxon>
    </lineage>
</organism>
<dbReference type="EMBL" id="MU866193">
    <property type="protein sequence ID" value="KAK4176557.1"/>
    <property type="molecule type" value="Genomic_DNA"/>
</dbReference>
<keyword evidence="3" id="KW-1185">Reference proteome</keyword>
<comment type="caution">
    <text evidence="2">The sequence shown here is derived from an EMBL/GenBank/DDBJ whole genome shotgun (WGS) entry which is preliminary data.</text>
</comment>
<gene>
    <name evidence="2" type="ORF">QBC36DRAFT_378422</name>
</gene>
<dbReference type="AlphaFoldDB" id="A0AAN7A8Q3"/>
<accession>A0AAN7A8Q3</accession>
<evidence type="ECO:0000313" key="3">
    <source>
        <dbReference type="Proteomes" id="UP001302321"/>
    </source>
</evidence>
<protein>
    <submittedName>
        <fullName evidence="2">Uncharacterized protein</fullName>
    </submittedName>
</protein>
<sequence>MAQPVRLSQSFANVPANALPNYPNPHGNANATMSGDSTRNTDPPYFSISSQTNWHALSTAFLNGHPATTTANHPLNVESVYFPEATAHHQSEGDVVHSAAMYLLHPTNQALSSHPNITTRCQSEASANGIRGDITYYRAPTQQNPDYKAIAVVEFKKRGVIKQAEFQNTIRFQAPPTQPQLDATVAEALALPNKKETYFDGDAFVLIKQAAAYAIGHQTPYVGLFDWDFLVLVHFSQMPGTMDYVGDYCELQVIPYAQSSTMRGALLGFLAHAYQNAPVVDV</sequence>
<feature type="region of interest" description="Disordered" evidence="1">
    <location>
        <begin position="16"/>
        <end position="42"/>
    </location>
</feature>
<reference evidence="2" key="1">
    <citation type="journal article" date="2023" name="Mol. Phylogenet. Evol.">
        <title>Genome-scale phylogeny and comparative genomics of the fungal order Sordariales.</title>
        <authorList>
            <person name="Hensen N."/>
            <person name="Bonometti L."/>
            <person name="Westerberg I."/>
            <person name="Brannstrom I.O."/>
            <person name="Guillou S."/>
            <person name="Cros-Aarteil S."/>
            <person name="Calhoun S."/>
            <person name="Haridas S."/>
            <person name="Kuo A."/>
            <person name="Mondo S."/>
            <person name="Pangilinan J."/>
            <person name="Riley R."/>
            <person name="LaButti K."/>
            <person name="Andreopoulos B."/>
            <person name="Lipzen A."/>
            <person name="Chen C."/>
            <person name="Yan M."/>
            <person name="Daum C."/>
            <person name="Ng V."/>
            <person name="Clum A."/>
            <person name="Steindorff A."/>
            <person name="Ohm R.A."/>
            <person name="Martin F."/>
            <person name="Silar P."/>
            <person name="Natvig D.O."/>
            <person name="Lalanne C."/>
            <person name="Gautier V."/>
            <person name="Ament-Velasquez S.L."/>
            <person name="Kruys A."/>
            <person name="Hutchinson M.I."/>
            <person name="Powell A.J."/>
            <person name="Barry K."/>
            <person name="Miller A.N."/>
            <person name="Grigoriev I.V."/>
            <person name="Debuchy R."/>
            <person name="Gladieux P."/>
            <person name="Hiltunen Thoren M."/>
            <person name="Johannesson H."/>
        </authorList>
    </citation>
    <scope>NUCLEOTIDE SEQUENCE</scope>
    <source>
        <strain evidence="2">CBS 892.96</strain>
    </source>
</reference>
<reference evidence="2" key="2">
    <citation type="submission" date="2023-05" db="EMBL/GenBank/DDBJ databases">
        <authorList>
            <consortium name="Lawrence Berkeley National Laboratory"/>
            <person name="Steindorff A."/>
            <person name="Hensen N."/>
            <person name="Bonometti L."/>
            <person name="Westerberg I."/>
            <person name="Brannstrom I.O."/>
            <person name="Guillou S."/>
            <person name="Cros-Aarteil S."/>
            <person name="Calhoun S."/>
            <person name="Haridas S."/>
            <person name="Kuo A."/>
            <person name="Mondo S."/>
            <person name="Pangilinan J."/>
            <person name="Riley R."/>
            <person name="Labutti K."/>
            <person name="Andreopoulos B."/>
            <person name="Lipzen A."/>
            <person name="Chen C."/>
            <person name="Yanf M."/>
            <person name="Daum C."/>
            <person name="Ng V."/>
            <person name="Clum A."/>
            <person name="Ohm R."/>
            <person name="Martin F."/>
            <person name="Silar P."/>
            <person name="Natvig D."/>
            <person name="Lalanne C."/>
            <person name="Gautier V."/>
            <person name="Ament-Velasquez S.L."/>
            <person name="Kruys A."/>
            <person name="Hutchinson M.I."/>
            <person name="Powell A.J."/>
            <person name="Barry K."/>
            <person name="Miller A.N."/>
            <person name="Grigoriev I.V."/>
            <person name="Debuchy R."/>
            <person name="Gladieux P."/>
            <person name="Thoren M.H."/>
            <person name="Johannesson H."/>
        </authorList>
    </citation>
    <scope>NUCLEOTIDE SEQUENCE</scope>
    <source>
        <strain evidence="2">CBS 892.96</strain>
    </source>
</reference>
<name>A0AAN7A8Q3_9PEZI</name>
<proteinExistence type="predicted"/>
<dbReference type="Proteomes" id="UP001302321">
    <property type="component" value="Unassembled WGS sequence"/>
</dbReference>
<feature type="compositionally biased region" description="Polar residues" evidence="1">
    <location>
        <begin position="27"/>
        <end position="42"/>
    </location>
</feature>